<feature type="non-terminal residue" evidence="1">
    <location>
        <position position="61"/>
    </location>
</feature>
<dbReference type="EMBL" id="CAVP010058311">
    <property type="protein sequence ID" value="CDL94410.1"/>
    <property type="molecule type" value="Genomic_DNA"/>
</dbReference>
<reference evidence="1" key="2">
    <citation type="submission" date="2013-05" db="EMBL/GenBank/DDBJ databases">
        <title>The genome and transcriptome of Haemonchus contortus: a key model parasite for drug and vaccine discovery.</title>
        <authorList>
            <person name="Laing R."/>
            <person name="Kikuchi T."/>
            <person name="Martinelli A."/>
            <person name="Tsai I.J."/>
            <person name="Beech R.N."/>
            <person name="Redman E."/>
            <person name="Holroyd N."/>
            <person name="Bartley D.J."/>
            <person name="Beasley H."/>
            <person name="Britton C."/>
            <person name="Curran D."/>
            <person name="Devaney E."/>
            <person name="Gilabert A."/>
            <person name="Jackson F."/>
            <person name="Hunt M."/>
            <person name="Johnston S."/>
            <person name="Kryukov I."/>
            <person name="Li K."/>
            <person name="Morrison A.A."/>
            <person name="Reid A.J."/>
            <person name="Sargison N."/>
            <person name="Saunders G."/>
            <person name="Wasmuth J.D."/>
            <person name="Wolstenholme A."/>
            <person name="Berriman M."/>
            <person name="Gilleard J.S."/>
            <person name="Cotton J.A."/>
        </authorList>
    </citation>
    <scope>NUCLEOTIDE SEQUENCE [LARGE SCALE GENOMIC DNA]</scope>
    <source>
        <strain evidence="1">ISE/inbred ISE</strain>
    </source>
</reference>
<dbReference type="AlphaFoldDB" id="W6NC19"/>
<name>W6NC19_HAECO</name>
<protein>
    <submittedName>
        <fullName evidence="1">Uncharacterized protein</fullName>
    </submittedName>
</protein>
<comment type="caution">
    <text evidence="1">The sequence shown here is derived from an EMBL/GenBank/DDBJ whole genome shotgun (WGS) entry which is preliminary data.</text>
</comment>
<reference evidence="1" key="1">
    <citation type="submission" date="2013-03" db="EMBL/GenBank/DDBJ databases">
        <authorList>
            <person name="Aslett M."/>
        </authorList>
    </citation>
    <scope>NUCLEOTIDE SEQUENCE [LARGE SCALE GENOMIC DNA]</scope>
    <source>
        <strain evidence="1">ISE/inbred ISE</strain>
    </source>
</reference>
<organism evidence="1">
    <name type="scientific">Haemonchus contortus</name>
    <name type="common">Barber pole worm</name>
    <dbReference type="NCBI Taxonomy" id="6289"/>
    <lineage>
        <taxon>Eukaryota</taxon>
        <taxon>Metazoa</taxon>
        <taxon>Ecdysozoa</taxon>
        <taxon>Nematoda</taxon>
        <taxon>Chromadorea</taxon>
        <taxon>Rhabditida</taxon>
        <taxon>Rhabditina</taxon>
        <taxon>Rhabditomorpha</taxon>
        <taxon>Strongyloidea</taxon>
        <taxon>Trichostrongylidae</taxon>
        <taxon>Haemonchus</taxon>
    </lineage>
</organism>
<sequence>MGTPLVTTTPNGRVFDAKVPTNNPSSFSAPAFGLPFAPNYQLAVNAIPAQQSSASNSPRSK</sequence>
<proteinExistence type="predicted"/>
<accession>W6NC19</accession>
<evidence type="ECO:0000313" key="1">
    <source>
        <dbReference type="EMBL" id="CDL94410.1"/>
    </source>
</evidence>
<gene>
    <name evidence="1" type="ORF">HCOI_00901900</name>
</gene>